<dbReference type="EMBL" id="GBRD01009900">
    <property type="protein sequence ID" value="JAG55924.1"/>
    <property type="molecule type" value="Transcribed_RNA"/>
</dbReference>
<evidence type="ECO:0000256" key="14">
    <source>
        <dbReference type="ARBA" id="ARBA00046362"/>
    </source>
</evidence>
<dbReference type="AlphaFoldDB" id="A0A0A9YR75"/>
<evidence type="ECO:0000256" key="15">
    <source>
        <dbReference type="SAM" id="MobiDB-lite"/>
    </source>
</evidence>
<accession>A0A0A9YR75</accession>
<keyword evidence="11" id="KW-0508">mRNA splicing</keyword>
<evidence type="ECO:0000256" key="11">
    <source>
        <dbReference type="ARBA" id="ARBA00023187"/>
    </source>
</evidence>
<keyword evidence="7" id="KW-0677">Repeat</keyword>
<dbReference type="GO" id="GO:0000380">
    <property type="term" value="P:alternative mRNA splicing, via spliceosome"/>
    <property type="evidence" value="ECO:0007669"/>
    <property type="project" value="TreeGrafter"/>
</dbReference>
<dbReference type="GO" id="GO:0016607">
    <property type="term" value="C:nuclear speck"/>
    <property type="evidence" value="ECO:0007669"/>
    <property type="project" value="UniProtKB-SubCell"/>
</dbReference>
<evidence type="ECO:0000256" key="10">
    <source>
        <dbReference type="ARBA" id="ARBA00023163"/>
    </source>
</evidence>
<evidence type="ECO:0000256" key="7">
    <source>
        <dbReference type="ARBA" id="ARBA00022737"/>
    </source>
</evidence>
<feature type="region of interest" description="Disordered" evidence="15">
    <location>
        <begin position="170"/>
        <end position="286"/>
    </location>
</feature>
<dbReference type="PROSITE" id="PS50020">
    <property type="entry name" value="WW_DOMAIN_2"/>
    <property type="match status" value="1"/>
</dbReference>
<dbReference type="GO" id="GO:0045087">
    <property type="term" value="P:innate immune response"/>
    <property type="evidence" value="ECO:0007669"/>
    <property type="project" value="UniProtKB-KW"/>
</dbReference>
<keyword evidence="5" id="KW-0399">Innate immunity</keyword>
<reference evidence="18" key="3">
    <citation type="submission" date="2014-09" db="EMBL/GenBank/DDBJ databases">
        <authorList>
            <person name="Magalhaes I.L.F."/>
            <person name="Oliveira U."/>
            <person name="Santos F.R."/>
            <person name="Vidigal T.H.D.A."/>
            <person name="Brescovit A.D."/>
            <person name="Santos A.J."/>
        </authorList>
    </citation>
    <scope>NUCLEOTIDE SEQUENCE</scope>
</reference>
<keyword evidence="12" id="KW-0539">Nucleus</keyword>
<evidence type="ECO:0000313" key="19">
    <source>
        <dbReference type="EMBL" id="JAQ02705.1"/>
    </source>
</evidence>
<name>A0A0A9YR75_LYGHE</name>
<feature type="compositionally biased region" description="Basic and acidic residues" evidence="15">
    <location>
        <begin position="170"/>
        <end position="182"/>
    </location>
</feature>
<keyword evidence="9" id="KW-0805">Transcription regulation</keyword>
<comment type="subunit">
    <text evidence="14">Interacts with POU3F2/Brn-2, ATXN1, TXNL4A, HTT and AR. Interaction with ATXN1 correlates positively with the length of the polyglutamine tract. Interacts with RNA polymerase II large subunit in a phosphorylation-dependent manner. Forms a ternary complex with ATXN1 mutant and phosphorylated RNA polymerase II. Interacts (via C-terminus) with TXNL4A and CD2BP2. Interacts (via WW domain) with ATN1 and SF3B1, and may interact with additional splice factors. Interacts (via WW domain) with WBP11; Leading to reduce interaction between PQBP1 and TXNL4A. Interacts with CAPRIN1. Interacts with DDX1. Interacts with SFPQ. Interacts with KHSRP.</text>
</comment>
<evidence type="ECO:0000256" key="9">
    <source>
        <dbReference type="ARBA" id="ARBA00023015"/>
    </source>
</evidence>
<comment type="subcellular location">
    <subcellularLocation>
        <location evidence="2">Cytoplasmic granule</location>
    </subcellularLocation>
    <subcellularLocation>
        <location evidence="1">Nucleus speckle</location>
    </subcellularLocation>
</comment>
<dbReference type="GO" id="GO:0005737">
    <property type="term" value="C:cytoplasm"/>
    <property type="evidence" value="ECO:0007669"/>
    <property type="project" value="TreeGrafter"/>
</dbReference>
<dbReference type="InterPro" id="IPR001202">
    <property type="entry name" value="WW_dom"/>
</dbReference>
<keyword evidence="10" id="KW-0804">Transcription</keyword>
<dbReference type="PANTHER" id="PTHR21737">
    <property type="entry name" value="POLYGLUTAMINE BINDING PROTEIN 1/MARVEL MEMBRANE-ASSOCIATING DOMAIN CONTAINING 3"/>
    <property type="match status" value="1"/>
</dbReference>
<evidence type="ECO:0000313" key="18">
    <source>
        <dbReference type="EMBL" id="JAG55924.1"/>
    </source>
</evidence>
<dbReference type="Gene3D" id="3.40.30.10">
    <property type="entry name" value="Glutaredoxin"/>
    <property type="match status" value="1"/>
</dbReference>
<feature type="compositionally biased region" description="Basic and acidic residues" evidence="15">
    <location>
        <begin position="236"/>
        <end position="249"/>
    </location>
</feature>
<keyword evidence="6" id="KW-0507">mRNA processing</keyword>
<dbReference type="Gene3D" id="2.20.70.10">
    <property type="match status" value="1"/>
</dbReference>
<reference evidence="17" key="2">
    <citation type="submission" date="2014-07" db="EMBL/GenBank/DDBJ databases">
        <authorList>
            <person name="Hull J."/>
        </authorList>
    </citation>
    <scope>NUCLEOTIDE SEQUENCE</scope>
</reference>
<evidence type="ECO:0000256" key="1">
    <source>
        <dbReference type="ARBA" id="ARBA00004324"/>
    </source>
</evidence>
<dbReference type="SUPFAM" id="SSF51045">
    <property type="entry name" value="WW domain"/>
    <property type="match status" value="1"/>
</dbReference>
<evidence type="ECO:0000313" key="17">
    <source>
        <dbReference type="EMBL" id="JAG35557.1"/>
    </source>
</evidence>
<evidence type="ECO:0000256" key="12">
    <source>
        <dbReference type="ARBA" id="ARBA00023242"/>
    </source>
</evidence>
<evidence type="ECO:0000256" key="3">
    <source>
        <dbReference type="ARBA" id="ARBA00021117"/>
    </source>
</evidence>
<evidence type="ECO:0000256" key="8">
    <source>
        <dbReference type="ARBA" id="ARBA00022859"/>
    </source>
</evidence>
<protein>
    <recommendedName>
        <fullName evidence="3">Polyglutamine-binding protein 1</fullName>
    </recommendedName>
    <alternativeName>
        <fullName evidence="13">Polyglutamine tract-binding protein 1</fullName>
    </alternativeName>
</protein>
<keyword evidence="8" id="KW-0391">Immunity</keyword>
<dbReference type="EMBL" id="GBHO01008047">
    <property type="protein sequence ID" value="JAG35557.1"/>
    <property type="molecule type" value="Transcribed_RNA"/>
</dbReference>
<evidence type="ECO:0000256" key="6">
    <source>
        <dbReference type="ARBA" id="ARBA00022664"/>
    </source>
</evidence>
<keyword evidence="4" id="KW-0597">Phosphoprotein</keyword>
<feature type="domain" description="WW" evidence="16">
    <location>
        <begin position="117"/>
        <end position="151"/>
    </location>
</feature>
<organism evidence="17">
    <name type="scientific">Lygus hesperus</name>
    <name type="common">Western plant bug</name>
    <dbReference type="NCBI Taxonomy" id="30085"/>
    <lineage>
        <taxon>Eukaryota</taxon>
        <taxon>Metazoa</taxon>
        <taxon>Ecdysozoa</taxon>
        <taxon>Arthropoda</taxon>
        <taxon>Hexapoda</taxon>
        <taxon>Insecta</taxon>
        <taxon>Pterygota</taxon>
        <taxon>Neoptera</taxon>
        <taxon>Paraneoptera</taxon>
        <taxon>Hemiptera</taxon>
        <taxon>Heteroptera</taxon>
        <taxon>Panheteroptera</taxon>
        <taxon>Cimicomorpha</taxon>
        <taxon>Miridae</taxon>
        <taxon>Mirini</taxon>
        <taxon>Lygus</taxon>
    </lineage>
</organism>
<feature type="compositionally biased region" description="Basic and acidic residues" evidence="15">
    <location>
        <begin position="192"/>
        <end position="223"/>
    </location>
</feature>
<evidence type="ECO:0000259" key="16">
    <source>
        <dbReference type="PROSITE" id="PS50020"/>
    </source>
</evidence>
<evidence type="ECO:0000256" key="13">
    <source>
        <dbReference type="ARBA" id="ARBA00042167"/>
    </source>
</evidence>
<reference evidence="19" key="4">
    <citation type="journal article" date="2016" name="Gigascience">
        <title>De novo construction of an expanded transcriptome assembly for the western tarnished plant bug, Lygus hesperus.</title>
        <authorList>
            <person name="Tassone E.E."/>
            <person name="Geib S.M."/>
            <person name="Hall B."/>
            <person name="Fabrick J.A."/>
            <person name="Brent C.S."/>
            <person name="Hull J.J."/>
        </authorList>
    </citation>
    <scope>NUCLEOTIDE SEQUENCE</scope>
</reference>
<dbReference type="EMBL" id="GDHC01015924">
    <property type="protein sequence ID" value="JAQ02705.1"/>
    <property type="molecule type" value="Transcribed_RNA"/>
</dbReference>
<reference evidence="17" key="1">
    <citation type="journal article" date="2014" name="PLoS ONE">
        <title>Transcriptome-Based Identification of ABC Transporters in the Western Tarnished Plant Bug Lygus hesperus.</title>
        <authorList>
            <person name="Hull J.J."/>
            <person name="Chaney K."/>
            <person name="Geib S.M."/>
            <person name="Fabrick J.A."/>
            <person name="Brent C.S."/>
            <person name="Walsh D."/>
            <person name="Lavine L.C."/>
        </authorList>
    </citation>
    <scope>NUCLEOTIDE SEQUENCE</scope>
</reference>
<evidence type="ECO:0000256" key="2">
    <source>
        <dbReference type="ARBA" id="ARBA00004463"/>
    </source>
</evidence>
<dbReference type="PANTHER" id="PTHR21737:SF3">
    <property type="entry name" value="POLYGLUTAMINE-BINDING PROTEIN 1"/>
    <property type="match status" value="1"/>
</dbReference>
<dbReference type="SMART" id="SM00456">
    <property type="entry name" value="WW"/>
    <property type="match status" value="1"/>
</dbReference>
<evidence type="ECO:0000256" key="5">
    <source>
        <dbReference type="ARBA" id="ARBA00022588"/>
    </source>
</evidence>
<dbReference type="GO" id="GO:0043021">
    <property type="term" value="F:ribonucleoprotein complex binding"/>
    <property type="evidence" value="ECO:0007669"/>
    <property type="project" value="TreeGrafter"/>
</dbReference>
<sequence length="286" mass="32102">MPLPPTLAARLAKRGLVSGASLKTTVKEKKLKLDDAEEEVIAENYDRDFKIGNYTFGNEENITSLQADKHFKGTPGCPNKYNIYHECTPFCAKRWGKGITVPDPKYLKKQARMLLKYPLPLTWKEVYDPGTGRHYYWDVASDLVSWLPPGHPRAQVGESAATIREDRHLQATDADGSEHESESGEEDEEEEKEKPPRSNEREKEREVMVRPRDRGRTKTKSNDLDPMDPASYSEVPRGKWSDGLEKGNEAKTGADVTASGPLYQMRPYPNPGAVLRANASKPPPPP</sequence>
<evidence type="ECO:0000256" key="4">
    <source>
        <dbReference type="ARBA" id="ARBA00022553"/>
    </source>
</evidence>
<gene>
    <name evidence="17" type="primary">Pqbp1</name>
    <name evidence="17" type="ORF">CM83_62654</name>
    <name evidence="19" type="ORF">g.62798</name>
</gene>
<dbReference type="InterPro" id="IPR036020">
    <property type="entry name" value="WW_dom_sf"/>
</dbReference>
<proteinExistence type="predicted"/>